<evidence type="ECO:0000256" key="1">
    <source>
        <dbReference type="SAM" id="Phobius"/>
    </source>
</evidence>
<gene>
    <name evidence="2" type="ORF">ACERZ8_20580</name>
</gene>
<dbReference type="Proteomes" id="UP001627408">
    <property type="component" value="Unassembled WGS sequence"/>
</dbReference>
<keyword evidence="3" id="KW-1185">Reference proteome</keyword>
<proteinExistence type="predicted"/>
<evidence type="ECO:0000313" key="2">
    <source>
        <dbReference type="EMBL" id="MFL4472160.1"/>
    </source>
</evidence>
<dbReference type="EMBL" id="JBHDIY010000002">
    <property type="protein sequence ID" value="MFL4472160.1"/>
    <property type="molecule type" value="Genomic_DNA"/>
</dbReference>
<protein>
    <submittedName>
        <fullName evidence="2">Uncharacterized protein</fullName>
    </submittedName>
</protein>
<accession>A0ABW8UZB7</accession>
<comment type="caution">
    <text evidence="2">The sequence shown here is derived from an EMBL/GenBank/DDBJ whole genome shotgun (WGS) entry which is preliminary data.</text>
</comment>
<sequence>MTEMTPNNRSTGHRIAMGLSLILVVVGMINTLPEIEGLQNWAREVTGIPLLRISGFATEYFFPPSFS</sequence>
<keyword evidence="1" id="KW-1133">Transmembrane helix</keyword>
<feature type="transmembrane region" description="Helical" evidence="1">
    <location>
        <begin position="15"/>
        <end position="33"/>
    </location>
</feature>
<keyword evidence="1" id="KW-0812">Transmembrane</keyword>
<reference evidence="2 3" key="1">
    <citation type="submission" date="2024-08" db="EMBL/GenBank/DDBJ databases">
        <title>Tateyamaria sp. nov., isolated from marine algae.</title>
        <authorList>
            <person name="Choi B.J."/>
            <person name="Kim J.M."/>
            <person name="Lee J.K."/>
            <person name="Choi D.G."/>
            <person name="Bayburt H."/>
            <person name="Baek J.H."/>
            <person name="Han D.M."/>
            <person name="Jeon C.O."/>
        </authorList>
    </citation>
    <scope>NUCLEOTIDE SEQUENCE [LARGE SCALE GENOMIC DNA]</scope>
    <source>
        <strain evidence="2 3">KMU-156</strain>
    </source>
</reference>
<dbReference type="RefSeq" id="WP_407594056.1">
    <property type="nucleotide sequence ID" value="NZ_JBHDIY010000002.1"/>
</dbReference>
<organism evidence="2 3">
    <name type="scientific">Tateyamaria armeniaca</name>
    <dbReference type="NCBI Taxonomy" id="2518930"/>
    <lineage>
        <taxon>Bacteria</taxon>
        <taxon>Pseudomonadati</taxon>
        <taxon>Pseudomonadota</taxon>
        <taxon>Alphaproteobacteria</taxon>
        <taxon>Rhodobacterales</taxon>
        <taxon>Roseobacteraceae</taxon>
        <taxon>Tateyamaria</taxon>
    </lineage>
</organism>
<keyword evidence="1" id="KW-0472">Membrane</keyword>
<evidence type="ECO:0000313" key="3">
    <source>
        <dbReference type="Proteomes" id="UP001627408"/>
    </source>
</evidence>
<name>A0ABW8UZB7_9RHOB</name>